<proteinExistence type="inferred from homology"/>
<sequence>MMNYINLLIIVVIIQVAAAPVLVRAKKVECDSGICIDGGEEEMRTMTGFELSRRILKAARYISYSALKKNNIPCKRRGRSYYAYGPGKKANPYKQGCSVITQCYC</sequence>
<dbReference type="EMBL" id="CABITT030000003">
    <property type="protein sequence ID" value="VVA99947.1"/>
    <property type="molecule type" value="Genomic_DNA"/>
</dbReference>
<dbReference type="OrthoDB" id="1863600at2759"/>
<accession>A0A565BEA2</accession>
<comment type="similarity">
    <text evidence="2">Belongs to the plant rapid alkalinization factor (RALF) family.</text>
</comment>
<dbReference type="GO" id="GO:0040008">
    <property type="term" value="P:regulation of growth"/>
    <property type="evidence" value="ECO:0007669"/>
    <property type="project" value="UniProtKB-ARBA"/>
</dbReference>
<evidence type="ECO:0000256" key="3">
    <source>
        <dbReference type="ARBA" id="ARBA00022525"/>
    </source>
</evidence>
<keyword evidence="5 7" id="KW-0732">Signal</keyword>
<dbReference type="GO" id="GO:0019722">
    <property type="term" value="P:calcium-mediated signaling"/>
    <property type="evidence" value="ECO:0007669"/>
    <property type="project" value="TreeGrafter"/>
</dbReference>
<reference evidence="8" key="1">
    <citation type="submission" date="2019-07" db="EMBL/GenBank/DDBJ databases">
        <authorList>
            <person name="Dittberner H."/>
        </authorList>
    </citation>
    <scope>NUCLEOTIDE SEQUENCE [LARGE SCALE GENOMIC DNA]</scope>
</reference>
<dbReference type="Proteomes" id="UP000489600">
    <property type="component" value="Unassembled WGS sequence"/>
</dbReference>
<keyword evidence="4" id="KW-0372">Hormone</keyword>
<evidence type="ECO:0000256" key="2">
    <source>
        <dbReference type="ARBA" id="ARBA00009178"/>
    </source>
</evidence>
<organism evidence="8 9">
    <name type="scientific">Arabis nemorensis</name>
    <dbReference type="NCBI Taxonomy" id="586526"/>
    <lineage>
        <taxon>Eukaryota</taxon>
        <taxon>Viridiplantae</taxon>
        <taxon>Streptophyta</taxon>
        <taxon>Embryophyta</taxon>
        <taxon>Tracheophyta</taxon>
        <taxon>Spermatophyta</taxon>
        <taxon>Magnoliopsida</taxon>
        <taxon>eudicotyledons</taxon>
        <taxon>Gunneridae</taxon>
        <taxon>Pentapetalae</taxon>
        <taxon>rosids</taxon>
        <taxon>malvids</taxon>
        <taxon>Brassicales</taxon>
        <taxon>Brassicaceae</taxon>
        <taxon>Arabideae</taxon>
        <taxon>Arabis</taxon>
    </lineage>
</organism>
<dbReference type="InterPro" id="IPR008801">
    <property type="entry name" value="RALF"/>
</dbReference>
<keyword evidence="6" id="KW-1015">Disulfide bond</keyword>
<evidence type="ECO:0000256" key="5">
    <source>
        <dbReference type="ARBA" id="ARBA00022729"/>
    </source>
</evidence>
<comment type="caution">
    <text evidence="8">The sequence shown here is derived from an EMBL/GenBank/DDBJ whole genome shotgun (WGS) entry which is preliminary data.</text>
</comment>
<feature type="chain" id="PRO_5021771772" evidence="7">
    <location>
        <begin position="19"/>
        <end position="105"/>
    </location>
</feature>
<evidence type="ECO:0000313" key="9">
    <source>
        <dbReference type="Proteomes" id="UP000489600"/>
    </source>
</evidence>
<dbReference type="PANTHER" id="PTHR33136:SF48">
    <property type="entry name" value="PROTEIN RALF-LIKE 14-RELATED"/>
    <property type="match status" value="1"/>
</dbReference>
<gene>
    <name evidence="8" type="ORF">ANE_LOCUS10392</name>
</gene>
<name>A0A565BEA2_9BRAS</name>
<comment type="subcellular location">
    <subcellularLocation>
        <location evidence="1">Secreted</location>
    </subcellularLocation>
</comment>
<protein>
    <submittedName>
        <fullName evidence="8">Uncharacterized protein</fullName>
    </submittedName>
</protein>
<dbReference type="PANTHER" id="PTHR33136">
    <property type="entry name" value="RAPID ALKALINIZATION FACTOR-LIKE"/>
    <property type="match status" value="1"/>
</dbReference>
<dbReference type="Pfam" id="PF05498">
    <property type="entry name" value="RALF"/>
    <property type="match status" value="1"/>
</dbReference>
<evidence type="ECO:0000313" key="8">
    <source>
        <dbReference type="EMBL" id="VVA99947.1"/>
    </source>
</evidence>
<dbReference type="GO" id="GO:0005179">
    <property type="term" value="F:hormone activity"/>
    <property type="evidence" value="ECO:0007669"/>
    <property type="project" value="UniProtKB-KW"/>
</dbReference>
<keyword evidence="9" id="KW-1185">Reference proteome</keyword>
<dbReference type="GO" id="GO:0009506">
    <property type="term" value="C:plasmodesma"/>
    <property type="evidence" value="ECO:0007669"/>
    <property type="project" value="TreeGrafter"/>
</dbReference>
<feature type="signal peptide" evidence="7">
    <location>
        <begin position="1"/>
        <end position="18"/>
    </location>
</feature>
<evidence type="ECO:0000256" key="6">
    <source>
        <dbReference type="ARBA" id="ARBA00023157"/>
    </source>
</evidence>
<dbReference type="AlphaFoldDB" id="A0A565BEA2"/>
<evidence type="ECO:0000256" key="1">
    <source>
        <dbReference type="ARBA" id="ARBA00004613"/>
    </source>
</evidence>
<keyword evidence="3" id="KW-0964">Secreted</keyword>
<evidence type="ECO:0000256" key="4">
    <source>
        <dbReference type="ARBA" id="ARBA00022702"/>
    </source>
</evidence>
<dbReference type="GO" id="GO:0005576">
    <property type="term" value="C:extracellular region"/>
    <property type="evidence" value="ECO:0007669"/>
    <property type="project" value="UniProtKB-SubCell"/>
</dbReference>
<evidence type="ECO:0000256" key="7">
    <source>
        <dbReference type="SAM" id="SignalP"/>
    </source>
</evidence>